<accession>A0A812RU40</accession>
<dbReference type="InterPro" id="IPR016169">
    <property type="entry name" value="FAD-bd_PCMH_sub2"/>
</dbReference>
<dbReference type="AlphaFoldDB" id="A0A812RU40"/>
<dbReference type="InterPro" id="IPR006094">
    <property type="entry name" value="Oxid_FAD_bind_N"/>
</dbReference>
<evidence type="ECO:0000256" key="6">
    <source>
        <dbReference type="SAM" id="MobiDB-lite"/>
    </source>
</evidence>
<evidence type="ECO:0000256" key="3">
    <source>
        <dbReference type="ARBA" id="ARBA00022630"/>
    </source>
</evidence>
<dbReference type="InterPro" id="IPR006093">
    <property type="entry name" value="Oxy_OxRdtase_FAD_BS"/>
</dbReference>
<proteinExistence type="inferred from homology"/>
<dbReference type="OrthoDB" id="407275at2759"/>
<comment type="cofactor">
    <cofactor evidence="1">
        <name>FAD</name>
        <dbReference type="ChEBI" id="CHEBI:57692"/>
    </cofactor>
</comment>
<dbReference type="Proteomes" id="UP000604046">
    <property type="component" value="Unassembled WGS sequence"/>
</dbReference>
<dbReference type="EMBL" id="CAJNDS010002379">
    <property type="protein sequence ID" value="CAE7455925.1"/>
    <property type="molecule type" value="Genomic_DNA"/>
</dbReference>
<evidence type="ECO:0000256" key="2">
    <source>
        <dbReference type="ARBA" id="ARBA00005466"/>
    </source>
</evidence>
<feature type="region of interest" description="Disordered" evidence="6">
    <location>
        <begin position="1"/>
        <end position="20"/>
    </location>
</feature>
<protein>
    <submittedName>
        <fullName evidence="8">MnCO protein</fullName>
    </submittedName>
</protein>
<evidence type="ECO:0000256" key="5">
    <source>
        <dbReference type="ARBA" id="ARBA00023002"/>
    </source>
</evidence>
<dbReference type="InterPro" id="IPR050416">
    <property type="entry name" value="FAD-linked_Oxidoreductase"/>
</dbReference>
<keyword evidence="3" id="KW-0285">Flavoprotein</keyword>
<feature type="compositionally biased region" description="Basic residues" evidence="6">
    <location>
        <begin position="9"/>
        <end position="20"/>
    </location>
</feature>
<dbReference type="PANTHER" id="PTHR42973:SF39">
    <property type="entry name" value="FAD-BINDING PCMH-TYPE DOMAIN-CONTAINING PROTEIN"/>
    <property type="match status" value="1"/>
</dbReference>
<evidence type="ECO:0000313" key="9">
    <source>
        <dbReference type="Proteomes" id="UP000604046"/>
    </source>
</evidence>
<feature type="domain" description="FAD-binding PCMH-type" evidence="7">
    <location>
        <begin position="88"/>
        <end position="263"/>
    </location>
</feature>
<keyword evidence="4" id="KW-0274">FAD</keyword>
<dbReference type="Gene3D" id="3.30.465.10">
    <property type="match status" value="1"/>
</dbReference>
<organism evidence="8 9">
    <name type="scientific">Symbiodinium natans</name>
    <dbReference type="NCBI Taxonomy" id="878477"/>
    <lineage>
        <taxon>Eukaryota</taxon>
        <taxon>Sar</taxon>
        <taxon>Alveolata</taxon>
        <taxon>Dinophyceae</taxon>
        <taxon>Suessiales</taxon>
        <taxon>Symbiodiniaceae</taxon>
        <taxon>Symbiodinium</taxon>
    </lineage>
</organism>
<comment type="caution">
    <text evidence="8">The sequence shown here is derived from an EMBL/GenBank/DDBJ whole genome shotgun (WGS) entry which is preliminary data.</text>
</comment>
<keyword evidence="9" id="KW-1185">Reference proteome</keyword>
<name>A0A812RU40_9DINO</name>
<dbReference type="GO" id="GO:0016491">
    <property type="term" value="F:oxidoreductase activity"/>
    <property type="evidence" value="ECO:0007669"/>
    <property type="project" value="UniProtKB-KW"/>
</dbReference>
<evidence type="ECO:0000313" key="8">
    <source>
        <dbReference type="EMBL" id="CAE7455925.1"/>
    </source>
</evidence>
<comment type="similarity">
    <text evidence="2">Belongs to the oxygen-dependent FAD-linked oxidoreductase family.</text>
</comment>
<dbReference type="InterPro" id="IPR036318">
    <property type="entry name" value="FAD-bd_PCMH-like_sf"/>
</dbReference>
<sequence length="503" mass="56569">MLMVAMPHSTHKDRRSRRPPSRICRLASAAALCGSFAACAWALSGAAGGSRPNGDVAVCPIFRKDLEGKAICEGIESYPFKWANSDCNGILPLVIVQPKTDADVARTVRRTAKLGLPLSVRSGGHSYTCDGIKPGSVHLDLRLRKQKRFYNKDGVWYAEFETGNTFRDLFRIIDRRRFSIVHGACHAVGVGGFYLHGGLHLNSLTALYGWGNESVESMTVVTADGRIRALNASSGDQDLWWAMRRAGSNFGIATSLTVRVFEAPEPQTWLFWVKMSHDEVVNLFLRSMSDLEVQLNLYYVNPPFFQVSLSRPDIFTLQFTLLRGPRDYWQNLRASLNWLGSHGVPLSWWTVAFNAVVPKPDDLTHLGYPAAWVSSQAIWPTGSSCTDNALHLLLDQQSAIVRRAHFHSFRKPGCWLTFSRLPGDQIYYEYNCPSRPAYLQHLRDVETSFEGMCPSSVKYRNTPHWNASAKRYYPDARELLQTKRKWDPLNLLGPALMSVQDLA</sequence>
<reference evidence="8" key="1">
    <citation type="submission" date="2021-02" db="EMBL/GenBank/DDBJ databases">
        <authorList>
            <person name="Dougan E. K."/>
            <person name="Rhodes N."/>
            <person name="Thang M."/>
            <person name="Chan C."/>
        </authorList>
    </citation>
    <scope>NUCLEOTIDE SEQUENCE</scope>
</reference>
<evidence type="ECO:0000256" key="4">
    <source>
        <dbReference type="ARBA" id="ARBA00022827"/>
    </source>
</evidence>
<keyword evidence="5" id="KW-0560">Oxidoreductase</keyword>
<dbReference type="PROSITE" id="PS00862">
    <property type="entry name" value="OX2_COVAL_FAD"/>
    <property type="match status" value="1"/>
</dbReference>
<evidence type="ECO:0000256" key="1">
    <source>
        <dbReference type="ARBA" id="ARBA00001974"/>
    </source>
</evidence>
<gene>
    <name evidence="8" type="primary">MnCO</name>
    <name evidence="8" type="ORF">SNAT2548_LOCUS25124</name>
</gene>
<evidence type="ECO:0000259" key="7">
    <source>
        <dbReference type="PROSITE" id="PS51387"/>
    </source>
</evidence>
<dbReference type="Pfam" id="PF01565">
    <property type="entry name" value="FAD_binding_4"/>
    <property type="match status" value="1"/>
</dbReference>
<dbReference type="PROSITE" id="PS51387">
    <property type="entry name" value="FAD_PCMH"/>
    <property type="match status" value="1"/>
</dbReference>
<dbReference type="InterPro" id="IPR016166">
    <property type="entry name" value="FAD-bd_PCMH"/>
</dbReference>
<dbReference type="PANTHER" id="PTHR42973">
    <property type="entry name" value="BINDING OXIDOREDUCTASE, PUTATIVE (AFU_ORTHOLOGUE AFUA_1G17690)-RELATED"/>
    <property type="match status" value="1"/>
</dbReference>
<dbReference type="GO" id="GO:0071949">
    <property type="term" value="F:FAD binding"/>
    <property type="evidence" value="ECO:0007669"/>
    <property type="project" value="InterPro"/>
</dbReference>
<dbReference type="SUPFAM" id="SSF56176">
    <property type="entry name" value="FAD-binding/transporter-associated domain-like"/>
    <property type="match status" value="1"/>
</dbReference>